<dbReference type="GO" id="GO:0006508">
    <property type="term" value="P:proteolysis"/>
    <property type="evidence" value="ECO:0007669"/>
    <property type="project" value="InterPro"/>
</dbReference>
<name>G0SBH2_CHATD</name>
<dbReference type="Pfam" id="PF00026">
    <property type="entry name" value="Asp"/>
    <property type="match status" value="1"/>
</dbReference>
<dbReference type="KEGG" id="cthr:CTHT_0050260"/>
<feature type="compositionally biased region" description="Polar residues" evidence="2">
    <location>
        <begin position="525"/>
        <end position="534"/>
    </location>
</feature>
<keyword evidence="3" id="KW-0472">Membrane</keyword>
<dbReference type="PROSITE" id="PS51767">
    <property type="entry name" value="PEPTIDASE_A1"/>
    <property type="match status" value="1"/>
</dbReference>
<dbReference type="PANTHER" id="PTHR47966">
    <property type="entry name" value="BETA-SITE APP-CLEAVING ENZYME, ISOFORM A-RELATED"/>
    <property type="match status" value="1"/>
</dbReference>
<evidence type="ECO:0000256" key="1">
    <source>
        <dbReference type="ARBA" id="ARBA00007447"/>
    </source>
</evidence>
<protein>
    <recommendedName>
        <fullName evidence="5">Peptidase A1 domain-containing protein</fullName>
    </recommendedName>
</protein>
<dbReference type="SUPFAM" id="SSF50630">
    <property type="entry name" value="Acid proteases"/>
    <property type="match status" value="1"/>
</dbReference>
<dbReference type="EMBL" id="GL988044">
    <property type="protein sequence ID" value="EGS19552.1"/>
    <property type="molecule type" value="Genomic_DNA"/>
</dbReference>
<evidence type="ECO:0000313" key="7">
    <source>
        <dbReference type="Proteomes" id="UP000008066"/>
    </source>
</evidence>
<dbReference type="GO" id="GO:0004190">
    <property type="term" value="F:aspartic-type endopeptidase activity"/>
    <property type="evidence" value="ECO:0007669"/>
    <property type="project" value="InterPro"/>
</dbReference>
<dbReference type="InterPro" id="IPR001461">
    <property type="entry name" value="Aspartic_peptidase_A1"/>
</dbReference>
<dbReference type="Gene3D" id="2.40.70.10">
    <property type="entry name" value="Acid Proteases"/>
    <property type="match status" value="2"/>
</dbReference>
<keyword evidence="4" id="KW-0732">Signal</keyword>
<evidence type="ECO:0000256" key="3">
    <source>
        <dbReference type="SAM" id="Phobius"/>
    </source>
</evidence>
<evidence type="ECO:0000256" key="4">
    <source>
        <dbReference type="SAM" id="SignalP"/>
    </source>
</evidence>
<evidence type="ECO:0000313" key="6">
    <source>
        <dbReference type="EMBL" id="EGS19552.1"/>
    </source>
</evidence>
<evidence type="ECO:0000256" key="2">
    <source>
        <dbReference type="SAM" id="MobiDB-lite"/>
    </source>
</evidence>
<dbReference type="PRINTS" id="PR00792">
    <property type="entry name" value="PEPSIN"/>
</dbReference>
<feature type="domain" description="Peptidase A1" evidence="5">
    <location>
        <begin position="45"/>
        <end position="422"/>
    </location>
</feature>
<dbReference type="AlphaFoldDB" id="G0SBH2"/>
<feature type="chain" id="PRO_5003409460" description="Peptidase A1 domain-containing protein" evidence="4">
    <location>
        <begin position="25"/>
        <end position="558"/>
    </location>
</feature>
<comment type="similarity">
    <text evidence="1">Belongs to the peptidase A1 family.</text>
</comment>
<feature type="signal peptide" evidence="4">
    <location>
        <begin position="1"/>
        <end position="24"/>
    </location>
</feature>
<dbReference type="RefSeq" id="XP_006695374.1">
    <property type="nucleotide sequence ID" value="XM_006695311.1"/>
</dbReference>
<dbReference type="InterPro" id="IPR021109">
    <property type="entry name" value="Peptidase_aspartic_dom_sf"/>
</dbReference>
<accession>G0SBH2</accession>
<sequence length="558" mass="61568">MSSKFSLSTVAVCFLGAAFAAAHAKRSDDFTPLQLPLTSLPEWTHVVNVTIGTPGQSLPMIISTIHYHTWVPNADSKYCDAAGYHENKLDNGHHNIKPFPSVCRWGSFNSSLSKTYVDRTPNDQNTAWFQWFHEISEGVLEDNGGNINGMNFTDRLEAGDIVMDDYPMVLQHSGRRWIGVLGLKNRTGWLLEEGYPSFMERLVSSGRIPTNAFSVWLDNPEGTTGSVLFGAIDKSRYEGKLTRMVVGNSYNIYITSFSGIMESGEKLTPPPDPNLADPEGKRSYIAILTISNRFSYLPPFIADWMAEIVGARYNETLQRFTVPCDAGQSKKAKFSLQLEGEKGPVLTVEVSDLIIPVTDIIPLYSHHINDTGTYYSEDLRGNNTCFFGVQKDSEPWFYRIGSSLLRHTYMVFDNVNGEVGFAPVKFPSPDAEPPAPEIVYFKNYGATIPSSKIYCGASKNECIRAGYKLDQTRRNVGIAFGVIGGVLLVALLGWCFWKLYKRSKATAAAAAARDEETVAEDGSRSLITKVQSGQETEAPAATESSSSVAGQENRAARD</sequence>
<gene>
    <name evidence="6" type="ORF">CTHT_0050260</name>
</gene>
<feature type="compositionally biased region" description="Low complexity" evidence="2">
    <location>
        <begin position="535"/>
        <end position="549"/>
    </location>
</feature>
<feature type="region of interest" description="Disordered" evidence="2">
    <location>
        <begin position="511"/>
        <end position="558"/>
    </location>
</feature>
<dbReference type="InterPro" id="IPR033121">
    <property type="entry name" value="PEPTIDASE_A1"/>
</dbReference>
<reference evidence="6 7" key="1">
    <citation type="journal article" date="2011" name="Cell">
        <title>Insight into structure and assembly of the nuclear pore complex by utilizing the genome of a eukaryotic thermophile.</title>
        <authorList>
            <person name="Amlacher S."/>
            <person name="Sarges P."/>
            <person name="Flemming D."/>
            <person name="van Noort V."/>
            <person name="Kunze R."/>
            <person name="Devos D.P."/>
            <person name="Arumugam M."/>
            <person name="Bork P."/>
            <person name="Hurt E."/>
        </authorList>
    </citation>
    <scope>NUCLEOTIDE SEQUENCE [LARGE SCALE GENOMIC DNA]</scope>
    <source>
        <strain evidence="7">DSM 1495 / CBS 144.50 / IMI 039719</strain>
    </source>
</reference>
<proteinExistence type="inferred from homology"/>
<evidence type="ECO:0000259" key="5">
    <source>
        <dbReference type="PROSITE" id="PS51767"/>
    </source>
</evidence>
<dbReference type="HOGENOM" id="CLU_488317_0_0_1"/>
<dbReference type="PANTHER" id="PTHR47966:SF73">
    <property type="entry name" value="PEPTIDASE A1 DOMAIN-CONTAINING PROTEIN"/>
    <property type="match status" value="1"/>
</dbReference>
<dbReference type="Proteomes" id="UP000008066">
    <property type="component" value="Unassembled WGS sequence"/>
</dbReference>
<dbReference type="eggNOG" id="KOG1339">
    <property type="taxonomic scope" value="Eukaryota"/>
</dbReference>
<keyword evidence="3" id="KW-1133">Transmembrane helix</keyword>
<organism evidence="7">
    <name type="scientific">Chaetomium thermophilum (strain DSM 1495 / CBS 144.50 / IMI 039719)</name>
    <name type="common">Thermochaetoides thermophila</name>
    <dbReference type="NCBI Taxonomy" id="759272"/>
    <lineage>
        <taxon>Eukaryota</taxon>
        <taxon>Fungi</taxon>
        <taxon>Dikarya</taxon>
        <taxon>Ascomycota</taxon>
        <taxon>Pezizomycotina</taxon>
        <taxon>Sordariomycetes</taxon>
        <taxon>Sordariomycetidae</taxon>
        <taxon>Sordariales</taxon>
        <taxon>Chaetomiaceae</taxon>
        <taxon>Thermochaetoides</taxon>
    </lineage>
</organism>
<keyword evidence="7" id="KW-1185">Reference proteome</keyword>
<keyword evidence="3" id="KW-0812">Transmembrane</keyword>
<feature type="transmembrane region" description="Helical" evidence="3">
    <location>
        <begin position="476"/>
        <end position="497"/>
    </location>
</feature>
<dbReference type="OrthoDB" id="771136at2759"/>
<dbReference type="GeneID" id="18259064"/>